<comment type="caution">
    <text evidence="2">The sequence shown here is derived from an EMBL/GenBank/DDBJ whole genome shotgun (WGS) entry which is preliminary data.</text>
</comment>
<evidence type="ECO:0000313" key="3">
    <source>
        <dbReference type="Proteomes" id="UP001276659"/>
    </source>
</evidence>
<dbReference type="Proteomes" id="UP001276659">
    <property type="component" value="Unassembled WGS sequence"/>
</dbReference>
<feature type="compositionally biased region" description="Basic residues" evidence="1">
    <location>
        <begin position="108"/>
        <end position="117"/>
    </location>
</feature>
<accession>A0AAD9Z547</accession>
<keyword evidence="3" id="KW-1185">Reference proteome</keyword>
<dbReference type="AlphaFoldDB" id="A0AAD9Z547"/>
<protein>
    <submittedName>
        <fullName evidence="2">Uncharacterized protein</fullName>
    </submittedName>
</protein>
<organism evidence="2 3">
    <name type="scientific">Lepraria neglecta</name>
    <dbReference type="NCBI Taxonomy" id="209136"/>
    <lineage>
        <taxon>Eukaryota</taxon>
        <taxon>Fungi</taxon>
        <taxon>Dikarya</taxon>
        <taxon>Ascomycota</taxon>
        <taxon>Pezizomycotina</taxon>
        <taxon>Lecanoromycetes</taxon>
        <taxon>OSLEUM clade</taxon>
        <taxon>Lecanoromycetidae</taxon>
        <taxon>Lecanorales</taxon>
        <taxon>Lecanorineae</taxon>
        <taxon>Stereocaulaceae</taxon>
        <taxon>Lepraria</taxon>
    </lineage>
</organism>
<evidence type="ECO:0000256" key="1">
    <source>
        <dbReference type="SAM" id="MobiDB-lite"/>
    </source>
</evidence>
<gene>
    <name evidence="2" type="ORF">OEA41_002922</name>
</gene>
<name>A0AAD9Z547_9LECA</name>
<evidence type="ECO:0000313" key="2">
    <source>
        <dbReference type="EMBL" id="KAK3170838.1"/>
    </source>
</evidence>
<proteinExistence type="predicted"/>
<dbReference type="EMBL" id="JASNWA010000008">
    <property type="protein sequence ID" value="KAK3170838.1"/>
    <property type="molecule type" value="Genomic_DNA"/>
</dbReference>
<sequence>MNSCNCELLDRLRSFGSTRKTEDVDIAVSKEALYEFDNAAANNNLLFKKQSGGLWEYTVEHRNHRQVRSRARRGCNGPQAQGGGGASRFQRRVSCSAGRNADGEGRGLHRARGGQFI</sequence>
<feature type="region of interest" description="Disordered" evidence="1">
    <location>
        <begin position="66"/>
        <end position="117"/>
    </location>
</feature>
<reference evidence="2" key="1">
    <citation type="submission" date="2022-11" db="EMBL/GenBank/DDBJ databases">
        <title>Chromosomal genome sequence assembly and mating type (MAT) locus characterization of the leprose asexual lichenized fungus Lepraria neglecta (Nyl.) Erichsen.</title>
        <authorList>
            <person name="Allen J.L."/>
            <person name="Pfeffer B."/>
        </authorList>
    </citation>
    <scope>NUCLEOTIDE SEQUENCE</scope>
    <source>
        <strain evidence="2">Allen 5258</strain>
    </source>
</reference>